<dbReference type="Pfam" id="PF00067">
    <property type="entry name" value="p450"/>
    <property type="match status" value="4"/>
</dbReference>
<evidence type="ECO:0000256" key="13">
    <source>
        <dbReference type="SAM" id="Phobius"/>
    </source>
</evidence>
<dbReference type="GO" id="GO:0020037">
    <property type="term" value="F:heme binding"/>
    <property type="evidence" value="ECO:0007669"/>
    <property type="project" value="InterPro"/>
</dbReference>
<keyword evidence="9" id="KW-0560">Oxidoreductase</keyword>
<dbReference type="GO" id="GO:0005789">
    <property type="term" value="C:endoplasmic reticulum membrane"/>
    <property type="evidence" value="ECO:0007669"/>
    <property type="project" value="UniProtKB-SubCell"/>
</dbReference>
<name>A0A336LW69_CULSO</name>
<evidence type="ECO:0000256" key="11">
    <source>
        <dbReference type="ARBA" id="ARBA00023033"/>
    </source>
</evidence>
<reference evidence="15" key="2">
    <citation type="submission" date="2018-07" db="EMBL/GenBank/DDBJ databases">
        <authorList>
            <person name="Quirk P.G."/>
            <person name="Krulwich T.A."/>
        </authorList>
    </citation>
    <scope>NUCLEOTIDE SEQUENCE</scope>
</reference>
<accession>A0A336LW69</accession>
<dbReference type="InterPro" id="IPR001128">
    <property type="entry name" value="Cyt_P450"/>
</dbReference>
<keyword evidence="10" id="KW-0408">Iron</keyword>
<organism evidence="15">
    <name type="scientific">Culicoides sonorensis</name>
    <name type="common">Biting midge</name>
    <dbReference type="NCBI Taxonomy" id="179676"/>
    <lineage>
        <taxon>Eukaryota</taxon>
        <taxon>Metazoa</taxon>
        <taxon>Ecdysozoa</taxon>
        <taxon>Arthropoda</taxon>
        <taxon>Hexapoda</taxon>
        <taxon>Insecta</taxon>
        <taxon>Pterygota</taxon>
        <taxon>Neoptera</taxon>
        <taxon>Endopterygota</taxon>
        <taxon>Diptera</taxon>
        <taxon>Nematocera</taxon>
        <taxon>Chironomoidea</taxon>
        <taxon>Ceratopogonidae</taxon>
        <taxon>Ceratopogoninae</taxon>
        <taxon>Culicoides</taxon>
        <taxon>Monoculicoides</taxon>
    </lineage>
</organism>
<keyword evidence="7" id="KW-0256">Endoplasmic reticulum</keyword>
<keyword evidence="13" id="KW-0812">Transmembrane</keyword>
<dbReference type="PANTHER" id="PTHR24292:SF103">
    <property type="entry name" value="CYTOCHROME P450 6BS1"/>
    <property type="match status" value="1"/>
</dbReference>
<dbReference type="GO" id="GO:0005506">
    <property type="term" value="F:iron ion binding"/>
    <property type="evidence" value="ECO:0007669"/>
    <property type="project" value="InterPro"/>
</dbReference>
<dbReference type="AlphaFoldDB" id="A0A336LW69"/>
<evidence type="ECO:0000313" key="15">
    <source>
        <dbReference type="EMBL" id="SSX20969.1"/>
    </source>
</evidence>
<evidence type="ECO:0000256" key="12">
    <source>
        <dbReference type="ARBA" id="ARBA00023136"/>
    </source>
</evidence>
<dbReference type="PANTHER" id="PTHR24292">
    <property type="entry name" value="CYTOCHROME P450"/>
    <property type="match status" value="1"/>
</dbReference>
<feature type="transmembrane region" description="Helical" evidence="13">
    <location>
        <begin position="166"/>
        <end position="185"/>
    </location>
</feature>
<evidence type="ECO:0000256" key="1">
    <source>
        <dbReference type="ARBA" id="ARBA00001971"/>
    </source>
</evidence>
<comment type="cofactor">
    <cofactor evidence="1">
        <name>heme</name>
        <dbReference type="ChEBI" id="CHEBI:30413"/>
    </cofactor>
</comment>
<reference evidence="14" key="1">
    <citation type="submission" date="2018-04" db="EMBL/GenBank/DDBJ databases">
        <authorList>
            <person name="Go L.Y."/>
            <person name="Mitchell J.A."/>
        </authorList>
    </citation>
    <scope>NUCLEOTIDE SEQUENCE</scope>
    <source>
        <tissue evidence="14">Whole organism</tissue>
    </source>
</reference>
<keyword evidence="12 13" id="KW-0472">Membrane</keyword>
<evidence type="ECO:0000313" key="14">
    <source>
        <dbReference type="EMBL" id="SSX00589.1"/>
    </source>
</evidence>
<dbReference type="InterPro" id="IPR036396">
    <property type="entry name" value="Cyt_P450_sf"/>
</dbReference>
<dbReference type="EMBL" id="UFQS01000155">
    <property type="protein sequence ID" value="SSX00589.1"/>
    <property type="molecule type" value="Genomic_DNA"/>
</dbReference>
<evidence type="ECO:0000256" key="2">
    <source>
        <dbReference type="ARBA" id="ARBA00004174"/>
    </source>
</evidence>
<keyword evidence="5" id="KW-0349">Heme</keyword>
<comment type="similarity">
    <text evidence="4">Belongs to the cytochrome P450 family.</text>
</comment>
<evidence type="ECO:0000256" key="6">
    <source>
        <dbReference type="ARBA" id="ARBA00022723"/>
    </source>
</evidence>
<comment type="subcellular location">
    <subcellularLocation>
        <location evidence="3">Endoplasmic reticulum membrane</location>
        <topology evidence="3">Peripheral membrane protein</topology>
    </subcellularLocation>
    <subcellularLocation>
        <location evidence="2">Microsome membrane</location>
        <topology evidence="2">Peripheral membrane protein</topology>
    </subcellularLocation>
</comment>
<evidence type="ECO:0000256" key="8">
    <source>
        <dbReference type="ARBA" id="ARBA00022848"/>
    </source>
</evidence>
<keyword evidence="11" id="KW-0503">Monooxygenase</keyword>
<evidence type="ECO:0000256" key="7">
    <source>
        <dbReference type="ARBA" id="ARBA00022824"/>
    </source>
</evidence>
<evidence type="ECO:0000256" key="5">
    <source>
        <dbReference type="ARBA" id="ARBA00022617"/>
    </source>
</evidence>
<dbReference type="SUPFAM" id="SSF48264">
    <property type="entry name" value="Cytochrome P450"/>
    <property type="match status" value="2"/>
</dbReference>
<dbReference type="OMA" id="CFYELAR"/>
<dbReference type="CDD" id="cd11056">
    <property type="entry name" value="CYP6-like"/>
    <property type="match status" value="1"/>
</dbReference>
<keyword evidence="8" id="KW-0492">Microsome</keyword>
<proteinExistence type="inferred from homology"/>
<evidence type="ECO:0000256" key="3">
    <source>
        <dbReference type="ARBA" id="ARBA00004406"/>
    </source>
</evidence>
<gene>
    <name evidence="15" type="primary">CSON003180</name>
</gene>
<dbReference type="InterPro" id="IPR050476">
    <property type="entry name" value="Insect_CytP450_Detox"/>
</dbReference>
<evidence type="ECO:0000256" key="9">
    <source>
        <dbReference type="ARBA" id="ARBA00023002"/>
    </source>
</evidence>
<dbReference type="GO" id="GO:0016705">
    <property type="term" value="F:oxidoreductase activity, acting on paired donors, with incorporation or reduction of molecular oxygen"/>
    <property type="evidence" value="ECO:0007669"/>
    <property type="project" value="InterPro"/>
</dbReference>
<dbReference type="VEuPathDB" id="VectorBase:CSON003180"/>
<evidence type="ECO:0000256" key="10">
    <source>
        <dbReference type="ARBA" id="ARBA00023004"/>
    </source>
</evidence>
<sequence length="584" mass="67580">MKVVKDTVEYREKNDVKRNDFMDLLLNLKNSVNEEERLTLNEIAAQAFVFFLAGFETSSTAMSYALYELAQNQKMQEKARKSIYDALKNHNNEITYESVNEMAYIDHCINGEGPRVCIGLRFGMLQARIGLALLLKHFKFTMSEKTEVPLTFSPESPVLTPKKMSFLVHFLTYICLITLAAYLWMRKRFKYWSDRGIPCPKITFPLGTLQTGKHRVHASLSTSRHYQEFQKKSPICGQFFTIKPAILALDINLIKNILTKDFTHFHDRGVYFDETLDPLSAHLFNLEGQRWKSLRSKLTPTFSSGKMKFMFSTMIGVGQEFIKTLSDERRVTDEIEIRDFAARFTTDIIGTCAFGLECNSLKDPDTEFRLMGKKVFLPPKNNRIKMFLAMSYKKLGKLLKYRVIREEVTNFFMKVVQDTVQYRETHKIKRNDFMDLLLNLKNTANETERLTFNEIAAQSFVFWIAGFETSSTVMSFALYELALNQEIQDKARTSVVNVLKEHDDELNYESLSEMTYLDYCINGEGPRFCIGNRFGLQQTKIGLALLLKHYKFSLSPKTKTPLVFSTKSIILSPVDGIWLKFEQI</sequence>
<dbReference type="InterPro" id="IPR002402">
    <property type="entry name" value="Cyt_P450_E_grp-II"/>
</dbReference>
<keyword evidence="13" id="KW-1133">Transmembrane helix</keyword>
<keyword evidence="6" id="KW-0479">Metal-binding</keyword>
<evidence type="ECO:0000256" key="4">
    <source>
        <dbReference type="ARBA" id="ARBA00010617"/>
    </source>
</evidence>
<protein>
    <submittedName>
        <fullName evidence="15">CSON003180 protein</fullName>
    </submittedName>
</protein>
<dbReference type="EMBL" id="UFQT01000155">
    <property type="protein sequence ID" value="SSX20969.1"/>
    <property type="molecule type" value="Genomic_DNA"/>
</dbReference>
<dbReference type="GO" id="GO:0004497">
    <property type="term" value="F:monooxygenase activity"/>
    <property type="evidence" value="ECO:0007669"/>
    <property type="project" value="UniProtKB-KW"/>
</dbReference>
<dbReference type="Gene3D" id="1.10.630.10">
    <property type="entry name" value="Cytochrome P450"/>
    <property type="match status" value="4"/>
</dbReference>
<dbReference type="PRINTS" id="PR00464">
    <property type="entry name" value="EP450II"/>
</dbReference>